<keyword evidence="3" id="KW-1185">Reference proteome</keyword>
<dbReference type="InterPro" id="IPR029063">
    <property type="entry name" value="SAM-dependent_MTases_sf"/>
</dbReference>
<comment type="caution">
    <text evidence="2">The sequence shown here is derived from an EMBL/GenBank/DDBJ whole genome shotgun (WGS) entry which is preliminary data.</text>
</comment>
<proteinExistence type="predicted"/>
<dbReference type="Gene3D" id="3.40.50.150">
    <property type="entry name" value="Vaccinia Virus protein VP39"/>
    <property type="match status" value="1"/>
</dbReference>
<gene>
    <name evidence="2" type="ORF">GCM10007100_23440</name>
</gene>
<evidence type="ECO:0000259" key="1">
    <source>
        <dbReference type="Pfam" id="PF13649"/>
    </source>
</evidence>
<name>A0A918WKY7_9BACT</name>
<accession>A0A918WKY7</accession>
<reference evidence="2" key="2">
    <citation type="submission" date="2020-09" db="EMBL/GenBank/DDBJ databases">
        <authorList>
            <person name="Sun Q."/>
            <person name="Kim S."/>
        </authorList>
    </citation>
    <scope>NUCLEOTIDE SEQUENCE</scope>
    <source>
        <strain evidence="2">KCTC 12988</strain>
    </source>
</reference>
<sequence length="191" mass="21598">MPAEYHQTQVGSDRFWLMNLDHPAVEQKVMAEMEAGVEVYYDRRWGATAVLTDWLAQNLSLVTDQNILILGAGVGAETLLLGNYGKHVWLNDLAPTALELCAEQMTRNKLSNFTLLEGRYEQLNLPKVDLVVGSFLIYNDETHAAMENFLRKHEGRVILVNERLAPFPKFLKNHDHEIVFEDESGAVGVLC</sequence>
<dbReference type="AlphaFoldDB" id="A0A918WKY7"/>
<dbReference type="EMBL" id="BMXI01000009">
    <property type="protein sequence ID" value="GHC55902.1"/>
    <property type="molecule type" value="Genomic_DNA"/>
</dbReference>
<evidence type="ECO:0000313" key="2">
    <source>
        <dbReference type="EMBL" id="GHC55902.1"/>
    </source>
</evidence>
<protein>
    <recommendedName>
        <fullName evidence="1">Methyltransferase domain-containing protein</fullName>
    </recommendedName>
</protein>
<dbReference type="Pfam" id="PF13649">
    <property type="entry name" value="Methyltransf_25"/>
    <property type="match status" value="1"/>
</dbReference>
<reference evidence="2" key="1">
    <citation type="journal article" date="2014" name="Int. J. Syst. Evol. Microbiol.">
        <title>Complete genome sequence of Corynebacterium casei LMG S-19264T (=DSM 44701T), isolated from a smear-ripened cheese.</title>
        <authorList>
            <consortium name="US DOE Joint Genome Institute (JGI-PGF)"/>
            <person name="Walter F."/>
            <person name="Albersmeier A."/>
            <person name="Kalinowski J."/>
            <person name="Ruckert C."/>
        </authorList>
    </citation>
    <scope>NUCLEOTIDE SEQUENCE</scope>
    <source>
        <strain evidence="2">KCTC 12988</strain>
    </source>
</reference>
<organism evidence="2 3">
    <name type="scientific">Roseibacillus persicicus</name>
    <dbReference type="NCBI Taxonomy" id="454148"/>
    <lineage>
        <taxon>Bacteria</taxon>
        <taxon>Pseudomonadati</taxon>
        <taxon>Verrucomicrobiota</taxon>
        <taxon>Verrucomicrobiia</taxon>
        <taxon>Verrucomicrobiales</taxon>
        <taxon>Verrucomicrobiaceae</taxon>
        <taxon>Roseibacillus</taxon>
    </lineage>
</organism>
<evidence type="ECO:0000313" key="3">
    <source>
        <dbReference type="Proteomes" id="UP000644507"/>
    </source>
</evidence>
<dbReference type="Proteomes" id="UP000644507">
    <property type="component" value="Unassembled WGS sequence"/>
</dbReference>
<feature type="domain" description="Methyltransferase" evidence="1">
    <location>
        <begin position="67"/>
        <end position="151"/>
    </location>
</feature>
<dbReference type="SUPFAM" id="SSF53335">
    <property type="entry name" value="S-adenosyl-L-methionine-dependent methyltransferases"/>
    <property type="match status" value="1"/>
</dbReference>
<dbReference type="CDD" id="cd02440">
    <property type="entry name" value="AdoMet_MTases"/>
    <property type="match status" value="1"/>
</dbReference>
<dbReference type="InterPro" id="IPR041698">
    <property type="entry name" value="Methyltransf_25"/>
</dbReference>
<dbReference type="RefSeq" id="WP_189570152.1">
    <property type="nucleotide sequence ID" value="NZ_BMXI01000009.1"/>
</dbReference>